<name>X1DLW3_9ZZZZ</name>
<reference evidence="2" key="1">
    <citation type="journal article" date="2014" name="Front. Microbiol.">
        <title>High frequency of phylogenetically diverse reductive dehalogenase-homologous genes in deep subseafloor sedimentary metagenomes.</title>
        <authorList>
            <person name="Kawai M."/>
            <person name="Futagami T."/>
            <person name="Toyoda A."/>
            <person name="Takaki Y."/>
            <person name="Nishi S."/>
            <person name="Hori S."/>
            <person name="Arai W."/>
            <person name="Tsubouchi T."/>
            <person name="Morono Y."/>
            <person name="Uchiyama I."/>
            <person name="Ito T."/>
            <person name="Fujiyama A."/>
            <person name="Inagaki F."/>
            <person name="Takami H."/>
        </authorList>
    </citation>
    <scope>NUCLEOTIDE SEQUENCE</scope>
    <source>
        <strain evidence="2">Expedition CK06-06</strain>
    </source>
</reference>
<protein>
    <recommendedName>
        <fullName evidence="3">DUF4760 domain-containing protein</fullName>
    </recommendedName>
</protein>
<dbReference type="EMBL" id="BART01026480">
    <property type="protein sequence ID" value="GAG97406.1"/>
    <property type="molecule type" value="Genomic_DNA"/>
</dbReference>
<evidence type="ECO:0000313" key="2">
    <source>
        <dbReference type="EMBL" id="GAG97406.1"/>
    </source>
</evidence>
<sequence length="198" mass="23313">MTPELNVLIAAILGGLIGFASSFFTTLLTQRYQEKKRQEEREWYLVDQQRKIRTGILNRRYDEAESLITIGMQETLNIAKIIYSVSKSKELDTKRGKQKELFELSDHWNQVEEFEQLHTIVHAIGDSELIDSVINLHITYTSFLEWIERSLIADLELDDTLPITKRKLNKVDDFRMEAYEHYAHFFQRLDILRSGTFP</sequence>
<accession>X1DLW3</accession>
<feature type="non-terminal residue" evidence="2">
    <location>
        <position position="198"/>
    </location>
</feature>
<gene>
    <name evidence="2" type="ORF">S01H4_47221</name>
</gene>
<feature type="transmembrane region" description="Helical" evidence="1">
    <location>
        <begin position="6"/>
        <end position="28"/>
    </location>
</feature>
<comment type="caution">
    <text evidence="2">The sequence shown here is derived from an EMBL/GenBank/DDBJ whole genome shotgun (WGS) entry which is preliminary data.</text>
</comment>
<organism evidence="2">
    <name type="scientific">marine sediment metagenome</name>
    <dbReference type="NCBI Taxonomy" id="412755"/>
    <lineage>
        <taxon>unclassified sequences</taxon>
        <taxon>metagenomes</taxon>
        <taxon>ecological metagenomes</taxon>
    </lineage>
</organism>
<dbReference type="AlphaFoldDB" id="X1DLW3"/>
<keyword evidence="1" id="KW-0472">Membrane</keyword>
<keyword evidence="1" id="KW-1133">Transmembrane helix</keyword>
<keyword evidence="1" id="KW-0812">Transmembrane</keyword>
<proteinExistence type="predicted"/>
<evidence type="ECO:0008006" key="3">
    <source>
        <dbReference type="Google" id="ProtNLM"/>
    </source>
</evidence>
<evidence type="ECO:0000256" key="1">
    <source>
        <dbReference type="SAM" id="Phobius"/>
    </source>
</evidence>